<feature type="region of interest" description="Disordered" evidence="1">
    <location>
        <begin position="202"/>
        <end position="235"/>
    </location>
</feature>
<evidence type="ECO:0000313" key="2">
    <source>
        <dbReference type="EMBL" id="KII83061.1"/>
    </source>
</evidence>
<reference evidence="2 3" key="1">
    <citation type="submission" date="2014-06" db="EMBL/GenBank/DDBJ databases">
        <title>Evolutionary Origins and Diversification of the Mycorrhizal Mutualists.</title>
        <authorList>
            <consortium name="DOE Joint Genome Institute"/>
            <consortium name="Mycorrhizal Genomics Consortium"/>
            <person name="Kohler A."/>
            <person name="Kuo A."/>
            <person name="Nagy L.G."/>
            <person name="Floudas D."/>
            <person name="Copeland A."/>
            <person name="Barry K.W."/>
            <person name="Cichocki N."/>
            <person name="Veneault-Fourrey C."/>
            <person name="LaButti K."/>
            <person name="Lindquist E.A."/>
            <person name="Lipzen A."/>
            <person name="Lundell T."/>
            <person name="Morin E."/>
            <person name="Murat C."/>
            <person name="Riley R."/>
            <person name="Ohm R."/>
            <person name="Sun H."/>
            <person name="Tunlid A."/>
            <person name="Henrissat B."/>
            <person name="Grigoriev I.V."/>
            <person name="Hibbett D.S."/>
            <person name="Martin F."/>
        </authorList>
    </citation>
    <scope>NUCLEOTIDE SEQUENCE [LARGE SCALE GENOMIC DNA]</scope>
    <source>
        <strain evidence="2 3">FD-325 SS-3</strain>
    </source>
</reference>
<evidence type="ECO:0000313" key="3">
    <source>
        <dbReference type="Proteomes" id="UP000053263"/>
    </source>
</evidence>
<dbReference type="AlphaFoldDB" id="A0A0C9SK38"/>
<feature type="compositionally biased region" description="Low complexity" evidence="1">
    <location>
        <begin position="33"/>
        <end position="57"/>
    </location>
</feature>
<feature type="compositionally biased region" description="Basic and acidic residues" evidence="1">
    <location>
        <begin position="104"/>
        <end position="128"/>
    </location>
</feature>
<evidence type="ECO:0000256" key="1">
    <source>
        <dbReference type="SAM" id="MobiDB-lite"/>
    </source>
</evidence>
<protein>
    <submittedName>
        <fullName evidence="2">Uncharacterized protein</fullName>
    </submittedName>
</protein>
<keyword evidence="3" id="KW-1185">Reference proteome</keyword>
<sequence length="235" mass="24753">MLDEALARGETWETVEYDEEGYPLPVAVAESSTAAGTRDAKTKTAAAKTKAAAAKGTATKRKRGANDVAGEEEENLEAIDAPKTTANGNKKGARKGKATAAGEAKAKALDKGKGKAVDVSADNDHEPSGARPPKRRRMEKVVEESTDDVAMVDETVKMRLTITIPGRKSATTTDASTTTPITASDVAASEEEKVKIRISKAQMERLGSSATPPPLATETNARTLRPRHKKAAGKN</sequence>
<organism evidence="2 3">
    <name type="scientific">Plicaturopsis crispa FD-325 SS-3</name>
    <dbReference type="NCBI Taxonomy" id="944288"/>
    <lineage>
        <taxon>Eukaryota</taxon>
        <taxon>Fungi</taxon>
        <taxon>Dikarya</taxon>
        <taxon>Basidiomycota</taxon>
        <taxon>Agaricomycotina</taxon>
        <taxon>Agaricomycetes</taxon>
        <taxon>Agaricomycetidae</taxon>
        <taxon>Amylocorticiales</taxon>
        <taxon>Amylocorticiaceae</taxon>
        <taxon>Plicatura</taxon>
        <taxon>Plicaturopsis crispa</taxon>
    </lineage>
</organism>
<name>A0A0C9SK38_PLICR</name>
<proteinExistence type="predicted"/>
<gene>
    <name evidence="2" type="ORF">PLICRDRAFT_47406</name>
</gene>
<accession>A0A0C9SK38</accession>
<feature type="compositionally biased region" description="Basic residues" evidence="1">
    <location>
        <begin position="224"/>
        <end position="235"/>
    </location>
</feature>
<feature type="region of interest" description="Disordered" evidence="1">
    <location>
        <begin position="31"/>
        <end position="146"/>
    </location>
</feature>
<dbReference type="HOGENOM" id="CLU_1180634_0_0_1"/>
<dbReference type="EMBL" id="KN832585">
    <property type="protein sequence ID" value="KII83061.1"/>
    <property type="molecule type" value="Genomic_DNA"/>
</dbReference>
<dbReference type="Proteomes" id="UP000053263">
    <property type="component" value="Unassembled WGS sequence"/>
</dbReference>